<dbReference type="InterPro" id="IPR014729">
    <property type="entry name" value="Rossmann-like_a/b/a_fold"/>
</dbReference>
<accession>A0A1L8WJJ1</accession>
<dbReference type="NCBIfam" id="NF000840">
    <property type="entry name" value="PRK00071.1-3"/>
    <property type="match status" value="1"/>
</dbReference>
<keyword evidence="8 10" id="KW-0520">NAD</keyword>
<dbReference type="NCBIfam" id="NF000841">
    <property type="entry name" value="PRK00071.1-4"/>
    <property type="match status" value="1"/>
</dbReference>
<dbReference type="PANTHER" id="PTHR39321:SF3">
    <property type="entry name" value="PHOSPHOPANTETHEINE ADENYLYLTRANSFERASE"/>
    <property type="match status" value="1"/>
</dbReference>
<evidence type="ECO:0000256" key="2">
    <source>
        <dbReference type="ARBA" id="ARBA00005019"/>
    </source>
</evidence>
<sequence>MKSQAKVFVEPQIFTQEKPQILEKRKQVGILGGTFNPIHLAHLVMAEQAGKTLGLDEVYLMPSYHPPHADEKTTIDASHRLKMLELAIADNPFLKIETIELSRKGKSYTYDTMKELIQRNPHTDYYFIIGGDMVAYLPKWYKIDELVTMVHFVGIRRAGYQAETPYPVIWVDVPAIDISSTKIRQKIQQGCSVRYLVPDRVIDYIQKEGLYQNEL</sequence>
<dbReference type="Pfam" id="PF01467">
    <property type="entry name" value="CTP_transf_like"/>
    <property type="match status" value="1"/>
</dbReference>
<dbReference type="EC" id="2.7.7.18" evidence="10"/>
<evidence type="ECO:0000259" key="11">
    <source>
        <dbReference type="Pfam" id="PF01467"/>
    </source>
</evidence>
<evidence type="ECO:0000256" key="7">
    <source>
        <dbReference type="ARBA" id="ARBA00022840"/>
    </source>
</evidence>
<evidence type="ECO:0000256" key="9">
    <source>
        <dbReference type="ARBA" id="ARBA00048721"/>
    </source>
</evidence>
<evidence type="ECO:0000256" key="6">
    <source>
        <dbReference type="ARBA" id="ARBA00022741"/>
    </source>
</evidence>
<evidence type="ECO:0000256" key="3">
    <source>
        <dbReference type="ARBA" id="ARBA00022642"/>
    </source>
</evidence>
<comment type="caution">
    <text evidence="12">The sequence shown here is derived from an EMBL/GenBank/DDBJ whole genome shotgun (WGS) entry which is preliminary data.</text>
</comment>
<dbReference type="Gene3D" id="3.40.50.620">
    <property type="entry name" value="HUPs"/>
    <property type="match status" value="1"/>
</dbReference>
<evidence type="ECO:0000313" key="13">
    <source>
        <dbReference type="Proteomes" id="UP000182152"/>
    </source>
</evidence>
<dbReference type="UniPathway" id="UPA00253">
    <property type="reaction ID" value="UER00332"/>
</dbReference>
<evidence type="ECO:0000256" key="1">
    <source>
        <dbReference type="ARBA" id="ARBA00002324"/>
    </source>
</evidence>
<evidence type="ECO:0000256" key="4">
    <source>
        <dbReference type="ARBA" id="ARBA00022679"/>
    </source>
</evidence>
<keyword evidence="4 10" id="KW-0808">Transferase</keyword>
<dbReference type="InterPro" id="IPR005248">
    <property type="entry name" value="NadD/NMNAT"/>
</dbReference>
<protein>
    <recommendedName>
        <fullName evidence="10">Probable nicotinate-nucleotide adenylyltransferase</fullName>
        <ecNumber evidence="10">2.7.7.18</ecNumber>
    </recommendedName>
    <alternativeName>
        <fullName evidence="10">Deamido-NAD(+) diphosphorylase</fullName>
    </alternativeName>
    <alternativeName>
        <fullName evidence="10">Deamido-NAD(+) pyrophosphorylase</fullName>
    </alternativeName>
    <alternativeName>
        <fullName evidence="10">Nicotinate mononucleotide adenylyltransferase</fullName>
        <shortName evidence="10">NaMN adenylyltransferase</shortName>
    </alternativeName>
</protein>
<keyword evidence="6 10" id="KW-0547">Nucleotide-binding</keyword>
<comment type="function">
    <text evidence="1 10">Catalyzes the reversible adenylation of nicotinate mononucleotide (NaMN) to nicotinic acid adenine dinucleotide (NaAD).</text>
</comment>
<dbReference type="HAMAP" id="MF_00244">
    <property type="entry name" value="NaMN_adenylyltr"/>
    <property type="match status" value="1"/>
</dbReference>
<dbReference type="Proteomes" id="UP000182152">
    <property type="component" value="Unassembled WGS sequence"/>
</dbReference>
<evidence type="ECO:0000256" key="10">
    <source>
        <dbReference type="HAMAP-Rule" id="MF_00244"/>
    </source>
</evidence>
<dbReference type="RefSeq" id="WP_071855536.1">
    <property type="nucleotide sequence ID" value="NZ_JXLB01000011.1"/>
</dbReference>
<dbReference type="FunFam" id="3.40.50.620:FF:000079">
    <property type="entry name" value="Probable nicotinate-nucleotide adenylyltransferase"/>
    <property type="match status" value="1"/>
</dbReference>
<keyword evidence="3 10" id="KW-0662">Pyridine nucleotide biosynthesis</keyword>
<dbReference type="SUPFAM" id="SSF52374">
    <property type="entry name" value="Nucleotidylyl transferase"/>
    <property type="match status" value="1"/>
</dbReference>
<evidence type="ECO:0000256" key="8">
    <source>
        <dbReference type="ARBA" id="ARBA00023027"/>
    </source>
</evidence>
<keyword evidence="7 10" id="KW-0067">ATP-binding</keyword>
<evidence type="ECO:0000256" key="5">
    <source>
        <dbReference type="ARBA" id="ARBA00022695"/>
    </source>
</evidence>
<reference evidence="12 13" key="1">
    <citation type="submission" date="2014-12" db="EMBL/GenBank/DDBJ databases">
        <title>Draft genome sequences of 29 type strains of Enterococci.</title>
        <authorList>
            <person name="Zhong Z."/>
            <person name="Sun Z."/>
            <person name="Liu W."/>
            <person name="Zhang W."/>
            <person name="Zhang H."/>
        </authorList>
    </citation>
    <scope>NUCLEOTIDE SEQUENCE [LARGE SCALE GENOMIC DNA]</scope>
    <source>
        <strain evidence="12 13">DSM 15687</strain>
    </source>
</reference>
<feature type="domain" description="Cytidyltransferase-like" evidence="11">
    <location>
        <begin position="30"/>
        <end position="186"/>
    </location>
</feature>
<dbReference type="EMBL" id="JXLB01000011">
    <property type="protein sequence ID" value="OJG81180.1"/>
    <property type="molecule type" value="Genomic_DNA"/>
</dbReference>
<gene>
    <name evidence="10" type="primary">nadD</name>
    <name evidence="12" type="ORF">RV14_GL000335</name>
</gene>
<comment type="pathway">
    <text evidence="2 10">Cofactor biosynthesis; NAD(+) biosynthesis; deamido-NAD(+) from nicotinate D-ribonucleotide: step 1/1.</text>
</comment>
<dbReference type="OrthoDB" id="5295945at2"/>
<keyword evidence="13" id="KW-1185">Reference proteome</keyword>
<dbReference type="GO" id="GO:0004515">
    <property type="term" value="F:nicotinate-nucleotide adenylyltransferase activity"/>
    <property type="evidence" value="ECO:0007669"/>
    <property type="project" value="UniProtKB-UniRule"/>
</dbReference>
<comment type="similarity">
    <text evidence="10">Belongs to the NadD family.</text>
</comment>
<dbReference type="GO" id="GO:0009435">
    <property type="term" value="P:NAD+ biosynthetic process"/>
    <property type="evidence" value="ECO:0007669"/>
    <property type="project" value="UniProtKB-UniRule"/>
</dbReference>
<dbReference type="PANTHER" id="PTHR39321">
    <property type="entry name" value="NICOTINATE-NUCLEOTIDE ADENYLYLTRANSFERASE-RELATED"/>
    <property type="match status" value="1"/>
</dbReference>
<dbReference type="GO" id="GO:0005524">
    <property type="term" value="F:ATP binding"/>
    <property type="evidence" value="ECO:0007669"/>
    <property type="project" value="UniProtKB-KW"/>
</dbReference>
<evidence type="ECO:0000313" key="12">
    <source>
        <dbReference type="EMBL" id="OJG81180.1"/>
    </source>
</evidence>
<dbReference type="AlphaFoldDB" id="A0A1L8WJJ1"/>
<organism evidence="12 13">
    <name type="scientific">Enterococcus ratti</name>
    <dbReference type="NCBI Taxonomy" id="150033"/>
    <lineage>
        <taxon>Bacteria</taxon>
        <taxon>Bacillati</taxon>
        <taxon>Bacillota</taxon>
        <taxon>Bacilli</taxon>
        <taxon>Lactobacillales</taxon>
        <taxon>Enterococcaceae</taxon>
        <taxon>Enterococcus</taxon>
    </lineage>
</organism>
<keyword evidence="5 10" id="KW-0548">Nucleotidyltransferase</keyword>
<dbReference type="NCBIfam" id="TIGR00482">
    <property type="entry name" value="nicotinate (nicotinamide) nucleotide adenylyltransferase"/>
    <property type="match status" value="1"/>
</dbReference>
<name>A0A1L8WJJ1_9ENTE</name>
<dbReference type="InterPro" id="IPR004821">
    <property type="entry name" value="Cyt_trans-like"/>
</dbReference>
<dbReference type="NCBIfam" id="TIGR00125">
    <property type="entry name" value="cyt_tran_rel"/>
    <property type="match status" value="1"/>
</dbReference>
<dbReference type="CDD" id="cd02165">
    <property type="entry name" value="NMNAT"/>
    <property type="match status" value="1"/>
</dbReference>
<comment type="catalytic activity">
    <reaction evidence="9 10">
        <text>nicotinate beta-D-ribonucleotide + ATP + H(+) = deamido-NAD(+) + diphosphate</text>
        <dbReference type="Rhea" id="RHEA:22860"/>
        <dbReference type="ChEBI" id="CHEBI:15378"/>
        <dbReference type="ChEBI" id="CHEBI:30616"/>
        <dbReference type="ChEBI" id="CHEBI:33019"/>
        <dbReference type="ChEBI" id="CHEBI:57502"/>
        <dbReference type="ChEBI" id="CHEBI:58437"/>
        <dbReference type="EC" id="2.7.7.18"/>
    </reaction>
</comment>
<dbReference type="STRING" id="150033.RV14_GL000335"/>
<proteinExistence type="inferred from homology"/>